<sequence>MRGLAALLMLIALPGLCLEPGRFVDVWQRLPEDPQGILRDFAQPASDPTLESERLLLRMHAQWQLDKDYDALPEQFARLKQRDLTPVQRGRLLLAEGNYLGAVNSQYDTALTLFDSANLLLLGMVEPEALRLHTEVLATQGSLLAYLRRNDEAIEVLKQAQKKALLANDRRQLALIKRDLGRAYRFLEELDPAMSEFQAALALADAVPAPDFPVKMTIEIARVFKALGQHDAAISTANSAAQEAERIGKPYQLALALSELGYNYEALENISRALHYHMLALDQLQQLDSTIGVARTRLDIARTYIDAEQTDKARVHLERATSVFEQRQHQRYLFQAHYQQARLQLAQGNAAQALSVATPLLAQIDERTSANAHRDLLLLLAEANHQNGTHEQGWHQLRKAFEIQAESPGKKRTASDANALQLRQQLAQQGQRQRQLEAELSRYRQTRVAGLTTILCLLVILGLVLHRQRRLTSRYWRAAAAATEDPVTGLNNRTGLITALANQSPATLVLLRFGSLPDCELTLGQRAHQQARRTLSQQLANLAGVSHLAEIAPGLFALQLDPKCPLEPWFERLIDEARGWPTLTRFLHQPITLGALPHPFQPGVMFQLSPHATLELAQMALQSATLTAKQCEQSLYVQLKPLALNAPMLNPDHLYASAAKCIHSGVIRCQSNYQGELEMAQETLPEAGQSATHPTRRDPVEAT</sequence>
<dbReference type="RefSeq" id="WP_345315013.1">
    <property type="nucleotide sequence ID" value="NZ_BAABLF010000001.1"/>
</dbReference>
<evidence type="ECO:0000256" key="4">
    <source>
        <dbReference type="ARBA" id="ARBA00022803"/>
    </source>
</evidence>
<evidence type="ECO:0000256" key="7">
    <source>
        <dbReference type="SAM" id="MobiDB-lite"/>
    </source>
</evidence>
<feature type="coiled-coil region" evidence="6">
    <location>
        <begin position="419"/>
        <end position="446"/>
    </location>
</feature>
<keyword evidence="4" id="KW-0802">TPR repeat</keyword>
<comment type="caution">
    <text evidence="9">The sequence shown here is derived from an EMBL/GenBank/DDBJ whole genome shotgun (WGS) entry which is preliminary data.</text>
</comment>
<keyword evidence="8" id="KW-0812">Transmembrane</keyword>
<proteinExistence type="inferred from homology"/>
<evidence type="ECO:0000256" key="1">
    <source>
        <dbReference type="ARBA" id="ARBA00004496"/>
    </source>
</evidence>
<dbReference type="Gene3D" id="1.25.40.10">
    <property type="entry name" value="Tetratricopeptide repeat domain"/>
    <property type="match status" value="2"/>
</dbReference>
<evidence type="ECO:0000256" key="5">
    <source>
        <dbReference type="ARBA" id="ARBA00038253"/>
    </source>
</evidence>
<keyword evidence="10" id="KW-1185">Reference proteome</keyword>
<evidence type="ECO:0000313" key="10">
    <source>
        <dbReference type="Proteomes" id="UP001501600"/>
    </source>
</evidence>
<dbReference type="SMART" id="SM00028">
    <property type="entry name" value="TPR"/>
    <property type="match status" value="5"/>
</dbReference>
<dbReference type="Proteomes" id="UP001501600">
    <property type="component" value="Unassembled WGS sequence"/>
</dbReference>
<feature type="region of interest" description="Disordered" evidence="7">
    <location>
        <begin position="683"/>
        <end position="703"/>
    </location>
</feature>
<dbReference type="InterPro" id="IPR051476">
    <property type="entry name" value="Bac_ResReg_Asp_Phosphatase"/>
</dbReference>
<protein>
    <submittedName>
        <fullName evidence="9">Uncharacterized protein</fullName>
    </submittedName>
</protein>
<reference evidence="10" key="1">
    <citation type="journal article" date="2019" name="Int. J. Syst. Evol. Microbiol.">
        <title>The Global Catalogue of Microorganisms (GCM) 10K type strain sequencing project: providing services to taxonomists for standard genome sequencing and annotation.</title>
        <authorList>
            <consortium name="The Broad Institute Genomics Platform"/>
            <consortium name="The Broad Institute Genome Sequencing Center for Infectious Disease"/>
            <person name="Wu L."/>
            <person name="Ma J."/>
        </authorList>
    </citation>
    <scope>NUCLEOTIDE SEQUENCE [LARGE SCALE GENOMIC DNA]</scope>
    <source>
        <strain evidence="10">JCM 18720</strain>
    </source>
</reference>
<evidence type="ECO:0000256" key="2">
    <source>
        <dbReference type="ARBA" id="ARBA00022490"/>
    </source>
</evidence>
<keyword evidence="8" id="KW-0472">Membrane</keyword>
<feature type="coiled-coil region" evidence="6">
    <location>
        <begin position="143"/>
        <end position="170"/>
    </location>
</feature>
<keyword evidence="8" id="KW-1133">Transmembrane helix</keyword>
<dbReference type="EMBL" id="BAABLF010000001">
    <property type="protein sequence ID" value="GAA5185952.1"/>
    <property type="molecule type" value="Genomic_DNA"/>
</dbReference>
<evidence type="ECO:0000256" key="3">
    <source>
        <dbReference type="ARBA" id="ARBA00022737"/>
    </source>
</evidence>
<feature type="transmembrane region" description="Helical" evidence="8">
    <location>
        <begin position="448"/>
        <end position="465"/>
    </location>
</feature>
<name>A0ABP9RTW8_9GAMM</name>
<dbReference type="SUPFAM" id="SSF48452">
    <property type="entry name" value="TPR-like"/>
    <property type="match status" value="2"/>
</dbReference>
<keyword evidence="6" id="KW-0175">Coiled coil</keyword>
<evidence type="ECO:0000313" key="9">
    <source>
        <dbReference type="EMBL" id="GAA5185952.1"/>
    </source>
</evidence>
<comment type="similarity">
    <text evidence="5">Belongs to the Rap family.</text>
</comment>
<dbReference type="InterPro" id="IPR011990">
    <property type="entry name" value="TPR-like_helical_dom_sf"/>
</dbReference>
<evidence type="ECO:0000256" key="6">
    <source>
        <dbReference type="SAM" id="Coils"/>
    </source>
</evidence>
<dbReference type="PANTHER" id="PTHR46630">
    <property type="entry name" value="TETRATRICOPEPTIDE REPEAT PROTEIN 29"/>
    <property type="match status" value="1"/>
</dbReference>
<evidence type="ECO:0000256" key="8">
    <source>
        <dbReference type="SAM" id="Phobius"/>
    </source>
</evidence>
<organism evidence="9 10">
    <name type="scientific">Ferrimonas gelatinilytica</name>
    <dbReference type="NCBI Taxonomy" id="1255257"/>
    <lineage>
        <taxon>Bacteria</taxon>
        <taxon>Pseudomonadati</taxon>
        <taxon>Pseudomonadota</taxon>
        <taxon>Gammaproteobacteria</taxon>
        <taxon>Alteromonadales</taxon>
        <taxon>Ferrimonadaceae</taxon>
        <taxon>Ferrimonas</taxon>
    </lineage>
</organism>
<comment type="subcellular location">
    <subcellularLocation>
        <location evidence="1">Cytoplasm</location>
    </subcellularLocation>
</comment>
<accession>A0ABP9RTW8</accession>
<gene>
    <name evidence="9" type="ORF">GCM10025772_00400</name>
</gene>
<keyword evidence="2" id="KW-0963">Cytoplasm</keyword>
<dbReference type="PANTHER" id="PTHR46630:SF1">
    <property type="entry name" value="TETRATRICOPEPTIDE REPEAT PROTEIN 29"/>
    <property type="match status" value="1"/>
</dbReference>
<dbReference type="InterPro" id="IPR019734">
    <property type="entry name" value="TPR_rpt"/>
</dbReference>
<keyword evidence="3" id="KW-0677">Repeat</keyword>